<evidence type="ECO:0000313" key="2">
    <source>
        <dbReference type="EMBL" id="MEO9383939.1"/>
    </source>
</evidence>
<reference evidence="2 3" key="1">
    <citation type="submission" date="2024-05" db="EMBL/GenBank/DDBJ databases">
        <authorList>
            <person name="De Oliveira J.P."/>
            <person name="Noriler S.A."/>
            <person name="De Oliveira A.G."/>
            <person name="Sipoli D.S."/>
        </authorList>
    </citation>
    <scope>NUCLEOTIDE SEQUENCE [LARGE SCALE GENOMIC DNA]</scope>
    <source>
        <strain evidence="2 3">LABIM192</strain>
    </source>
</reference>
<evidence type="ECO:0000256" key="1">
    <source>
        <dbReference type="SAM" id="MobiDB-lite"/>
    </source>
</evidence>
<organism evidence="2 3">
    <name type="scientific">Chromobacterium phragmitis</name>
    <dbReference type="NCBI Taxonomy" id="2202141"/>
    <lineage>
        <taxon>Bacteria</taxon>
        <taxon>Pseudomonadati</taxon>
        <taxon>Pseudomonadota</taxon>
        <taxon>Betaproteobacteria</taxon>
        <taxon>Neisseriales</taxon>
        <taxon>Chromobacteriaceae</taxon>
        <taxon>Chromobacterium</taxon>
    </lineage>
</organism>
<protein>
    <submittedName>
        <fullName evidence="2">Methyl-accepting chemotaxis protein</fullName>
    </submittedName>
</protein>
<comment type="caution">
    <text evidence="2">The sequence shown here is derived from an EMBL/GenBank/DDBJ whole genome shotgun (WGS) entry which is preliminary data.</text>
</comment>
<sequence length="83" mass="8973">ELAGLLQQVSQAEASQNQGFAQFAGDIVAVGEATRSLSGETGNIAEAIRRLDAQMDKLHQAVSQPQHSSRFTDAADRREPHWA</sequence>
<dbReference type="EMBL" id="JBDXMI010000001">
    <property type="protein sequence ID" value="MEO9383939.1"/>
    <property type="molecule type" value="Genomic_DNA"/>
</dbReference>
<accession>A0ABV0IRM5</accession>
<gene>
    <name evidence="2" type="ORF">ABI908_07375</name>
</gene>
<proteinExistence type="predicted"/>
<dbReference type="Proteomes" id="UP001462502">
    <property type="component" value="Unassembled WGS sequence"/>
</dbReference>
<evidence type="ECO:0000313" key="3">
    <source>
        <dbReference type="Proteomes" id="UP001462502"/>
    </source>
</evidence>
<keyword evidence="3" id="KW-1185">Reference proteome</keyword>
<feature type="non-terminal residue" evidence="2">
    <location>
        <position position="1"/>
    </location>
</feature>
<name>A0ABV0IRM5_9NEIS</name>
<feature type="compositionally biased region" description="Basic and acidic residues" evidence="1">
    <location>
        <begin position="73"/>
        <end position="83"/>
    </location>
</feature>
<feature type="region of interest" description="Disordered" evidence="1">
    <location>
        <begin position="58"/>
        <end position="83"/>
    </location>
</feature>
<feature type="compositionally biased region" description="Polar residues" evidence="1">
    <location>
        <begin position="61"/>
        <end position="71"/>
    </location>
</feature>